<gene>
    <name evidence="3" type="ORF">Kpho01_73710</name>
</gene>
<dbReference type="SUPFAM" id="SSF51735">
    <property type="entry name" value="NAD(P)-binding Rossmann-fold domains"/>
    <property type="match status" value="1"/>
</dbReference>
<dbReference type="OrthoDB" id="3727682at2"/>
<dbReference type="InterPro" id="IPR036291">
    <property type="entry name" value="NAD(P)-bd_dom_sf"/>
</dbReference>
<evidence type="ECO:0000313" key="4">
    <source>
        <dbReference type="Proteomes" id="UP001165143"/>
    </source>
</evidence>
<dbReference type="RefSeq" id="WP_033256534.1">
    <property type="nucleotide sequence ID" value="NZ_BSRX01000078.1"/>
</dbReference>
<dbReference type="Proteomes" id="UP001165143">
    <property type="component" value="Unassembled WGS sequence"/>
</dbReference>
<keyword evidence="1" id="KW-0521">NADP</keyword>
<evidence type="ECO:0000259" key="2">
    <source>
        <dbReference type="SMART" id="SM00829"/>
    </source>
</evidence>
<organism evidence="3 4">
    <name type="scientific">Kitasatospora phosalacinea</name>
    <dbReference type="NCBI Taxonomy" id="2065"/>
    <lineage>
        <taxon>Bacteria</taxon>
        <taxon>Bacillati</taxon>
        <taxon>Actinomycetota</taxon>
        <taxon>Actinomycetes</taxon>
        <taxon>Kitasatosporales</taxon>
        <taxon>Streptomycetaceae</taxon>
        <taxon>Kitasatospora</taxon>
    </lineage>
</organism>
<dbReference type="CDD" id="cd05289">
    <property type="entry name" value="MDR_like_2"/>
    <property type="match status" value="1"/>
</dbReference>
<dbReference type="Gene3D" id="3.40.50.720">
    <property type="entry name" value="NAD(P)-binding Rossmann-like Domain"/>
    <property type="match status" value="1"/>
</dbReference>
<dbReference type="SUPFAM" id="SSF50129">
    <property type="entry name" value="GroES-like"/>
    <property type="match status" value="1"/>
</dbReference>
<accession>A0A9W6PQM2</accession>
<dbReference type="GO" id="GO:0016491">
    <property type="term" value="F:oxidoreductase activity"/>
    <property type="evidence" value="ECO:0007669"/>
    <property type="project" value="InterPro"/>
</dbReference>
<proteinExistence type="predicted"/>
<dbReference type="InterPro" id="IPR051603">
    <property type="entry name" value="Zinc-ADH_QOR/CCCR"/>
</dbReference>
<protein>
    <submittedName>
        <fullName evidence="3">NADPH:quinone reductase</fullName>
    </submittedName>
</protein>
<dbReference type="InterPro" id="IPR011032">
    <property type="entry name" value="GroES-like_sf"/>
</dbReference>
<dbReference type="AlphaFoldDB" id="A0A9W6PQM2"/>
<dbReference type="EMBL" id="BSRX01000078">
    <property type="protein sequence ID" value="GLW59361.1"/>
    <property type="molecule type" value="Genomic_DNA"/>
</dbReference>
<evidence type="ECO:0000256" key="1">
    <source>
        <dbReference type="ARBA" id="ARBA00022857"/>
    </source>
</evidence>
<comment type="caution">
    <text evidence="3">The sequence shown here is derived from an EMBL/GenBank/DDBJ whole genome shotgun (WGS) entry which is preliminary data.</text>
</comment>
<reference evidence="3" key="1">
    <citation type="submission" date="2023-02" db="EMBL/GenBank/DDBJ databases">
        <title>Kitasatospora phosalacinea NBRC 14362.</title>
        <authorList>
            <person name="Ichikawa N."/>
            <person name="Sato H."/>
            <person name="Tonouchi N."/>
        </authorList>
    </citation>
    <scope>NUCLEOTIDE SEQUENCE</scope>
    <source>
        <strain evidence="3">NBRC 14362</strain>
    </source>
</reference>
<evidence type="ECO:0000313" key="3">
    <source>
        <dbReference type="EMBL" id="GLW59361.1"/>
    </source>
</evidence>
<feature type="domain" description="Enoyl reductase (ER)" evidence="2">
    <location>
        <begin position="11"/>
        <end position="302"/>
    </location>
</feature>
<dbReference type="InterPro" id="IPR020843">
    <property type="entry name" value="ER"/>
</dbReference>
<name>A0A9W6PQM2_9ACTN</name>
<dbReference type="Pfam" id="PF13602">
    <property type="entry name" value="ADH_zinc_N_2"/>
    <property type="match status" value="1"/>
</dbReference>
<dbReference type="SMART" id="SM00829">
    <property type="entry name" value="PKS_ER"/>
    <property type="match status" value="1"/>
</dbReference>
<sequence>MAKAFGFVGYGGPEQQEFLDRPAPVPGPGTLRIRVVAAGVNPADWKKRQGWFGTDAAPPLVMGSEAAGVVTAVGEGVQGFRVGDEVFGTAPGGAFAEEALLSARATAHKPRTVGFAEAAALPVAAATAYDALDQLADLGLHRGQTLLVVGVAGGVGSAAAQIARGRGLDVLGTAGEGSAAYVRSLGATPVRYGPGVADRLRGVAPEGVDAVLDLIGGDAVREVAGALRAPGRLVSTADPDTVAELGGAYVRRDGTAAPLAALAELVAAGTLDPHITARYPLERAAEAMAAVEGGHARGKLILEMSRP</sequence>
<dbReference type="PANTHER" id="PTHR44154">
    <property type="entry name" value="QUINONE OXIDOREDUCTASE"/>
    <property type="match status" value="1"/>
</dbReference>
<dbReference type="InterPro" id="IPR013154">
    <property type="entry name" value="ADH-like_N"/>
</dbReference>
<dbReference type="Pfam" id="PF08240">
    <property type="entry name" value="ADH_N"/>
    <property type="match status" value="1"/>
</dbReference>
<dbReference type="PANTHER" id="PTHR44154:SF1">
    <property type="entry name" value="QUINONE OXIDOREDUCTASE"/>
    <property type="match status" value="1"/>
</dbReference>
<dbReference type="Gene3D" id="3.90.180.10">
    <property type="entry name" value="Medium-chain alcohol dehydrogenases, catalytic domain"/>
    <property type="match status" value="1"/>
</dbReference>